<dbReference type="EMBL" id="CADCUL010000049">
    <property type="protein sequence ID" value="CAA9367890.1"/>
    <property type="molecule type" value="Genomic_DNA"/>
</dbReference>
<organism evidence="2">
    <name type="scientific">uncultured Nocardioidaceae bacterium</name>
    <dbReference type="NCBI Taxonomy" id="253824"/>
    <lineage>
        <taxon>Bacteria</taxon>
        <taxon>Bacillati</taxon>
        <taxon>Actinomycetota</taxon>
        <taxon>Actinomycetes</taxon>
        <taxon>Propionibacteriales</taxon>
        <taxon>Nocardioidaceae</taxon>
        <taxon>environmental samples</taxon>
    </lineage>
</organism>
<evidence type="ECO:0000313" key="2">
    <source>
        <dbReference type="EMBL" id="CAA9367890.1"/>
    </source>
</evidence>
<protein>
    <submittedName>
        <fullName evidence="2">Uncharacterized protein</fullName>
    </submittedName>
</protein>
<name>A0A6J4MT15_9ACTN</name>
<reference evidence="2" key="1">
    <citation type="submission" date="2020-02" db="EMBL/GenBank/DDBJ databases">
        <authorList>
            <person name="Meier V. D."/>
        </authorList>
    </citation>
    <scope>NUCLEOTIDE SEQUENCE</scope>
    <source>
        <strain evidence="2">AVDCRST_MAG21</strain>
    </source>
</reference>
<evidence type="ECO:0000256" key="1">
    <source>
        <dbReference type="SAM" id="MobiDB-lite"/>
    </source>
</evidence>
<accession>A0A6J4MT15</accession>
<proteinExistence type="predicted"/>
<feature type="non-terminal residue" evidence="2">
    <location>
        <position position="53"/>
    </location>
</feature>
<dbReference type="AlphaFoldDB" id="A0A6J4MT15"/>
<feature type="non-terminal residue" evidence="2">
    <location>
        <position position="1"/>
    </location>
</feature>
<gene>
    <name evidence="2" type="ORF">AVDCRST_MAG21-366</name>
</gene>
<sequence>GSGVRPQRCSGRVRHTDRSAYPSYSGGVKAAAGPPRALPCPVATIGATPPWCL</sequence>
<feature type="region of interest" description="Disordered" evidence="1">
    <location>
        <begin position="1"/>
        <end position="33"/>
    </location>
</feature>